<dbReference type="EMBL" id="UINC01002240">
    <property type="protein sequence ID" value="SUZ94488.1"/>
    <property type="molecule type" value="Genomic_DNA"/>
</dbReference>
<proteinExistence type="predicted"/>
<protein>
    <submittedName>
        <fullName evidence="1">Uncharacterized protein</fullName>
    </submittedName>
</protein>
<feature type="non-terminal residue" evidence="1">
    <location>
        <position position="1"/>
    </location>
</feature>
<accession>A0A381RU39</accession>
<dbReference type="AlphaFoldDB" id="A0A381RU39"/>
<gene>
    <name evidence="1" type="ORF">METZ01_LOCUS47342</name>
</gene>
<evidence type="ECO:0000313" key="1">
    <source>
        <dbReference type="EMBL" id="SUZ94488.1"/>
    </source>
</evidence>
<name>A0A381RU39_9ZZZZ</name>
<organism evidence="1">
    <name type="scientific">marine metagenome</name>
    <dbReference type="NCBI Taxonomy" id="408172"/>
    <lineage>
        <taxon>unclassified sequences</taxon>
        <taxon>metagenomes</taxon>
        <taxon>ecological metagenomes</taxon>
    </lineage>
</organism>
<reference evidence="1" key="1">
    <citation type="submission" date="2018-05" db="EMBL/GenBank/DDBJ databases">
        <authorList>
            <person name="Lanie J.A."/>
            <person name="Ng W.-L."/>
            <person name="Kazmierczak K.M."/>
            <person name="Andrzejewski T.M."/>
            <person name="Davidsen T.M."/>
            <person name="Wayne K.J."/>
            <person name="Tettelin H."/>
            <person name="Glass J.I."/>
            <person name="Rusch D."/>
            <person name="Podicherti R."/>
            <person name="Tsui H.-C.T."/>
            <person name="Winkler M.E."/>
        </authorList>
    </citation>
    <scope>NUCLEOTIDE SEQUENCE</scope>
</reference>
<sequence>VRFSGPAWAGPATLAVLSIVLLLSACGSTADGPERAAVVPTTTILEVATTTVTPAAARSGFVAGVADGAPILGGLTDHDLGCVADRLLEELEPAEVIALTRNGPRPGQSALAVQALSACDLVIEVVTLGLQDAIEADPESPPIDAACLLEGVDPVDLAPYLEARFAEGFVALRDEEASDLLAGTPIMANTMRCSTLAVFGAADADTPAVCAGLAQRLGDMMAVLLEADDVDRGPDPLVLARIFAVTNEIFAWLVDEVPVGLQADAALVRDTTARVGDLMVEGFARLDLDDADDEEAMLAFLGVMARISAELDASEDDLDTATRRLRTHVVETCGESSSILFELLVGVGATA</sequence>